<feature type="compositionally biased region" description="Low complexity" evidence="1">
    <location>
        <begin position="7"/>
        <end position="26"/>
    </location>
</feature>
<dbReference type="SUPFAM" id="SSF51695">
    <property type="entry name" value="PLC-like phosphodiesterases"/>
    <property type="match status" value="1"/>
</dbReference>
<dbReference type="PROSITE" id="PS51704">
    <property type="entry name" value="GP_PDE"/>
    <property type="match status" value="1"/>
</dbReference>
<reference evidence="3 4" key="1">
    <citation type="journal article" date="2013" name="PLoS Genet.">
        <title>The genome and development-dependent transcriptomes of Pyronema confluens: a window into fungal evolution.</title>
        <authorList>
            <person name="Traeger S."/>
            <person name="Altegoer F."/>
            <person name="Freitag M."/>
            <person name="Gabaldon T."/>
            <person name="Kempken F."/>
            <person name="Kumar A."/>
            <person name="Marcet-Houben M."/>
            <person name="Poggeler S."/>
            <person name="Stajich J.E."/>
            <person name="Nowrousian M."/>
        </authorList>
    </citation>
    <scope>NUCLEOTIDE SEQUENCE [LARGE SCALE GENOMIC DNA]</scope>
    <source>
        <strain evidence="4">CBS 100304</strain>
        <tissue evidence="3">Vegetative mycelium</tissue>
    </source>
</reference>
<dbReference type="InterPro" id="IPR017946">
    <property type="entry name" value="PLC-like_Pdiesterase_TIM-brl"/>
</dbReference>
<protein>
    <submittedName>
        <fullName evidence="3">Similar to Phosphatidylglycerol phospholipase C acc. no. O14169</fullName>
    </submittedName>
</protein>
<dbReference type="AlphaFoldDB" id="U4LTV4"/>
<dbReference type="Gene3D" id="3.20.20.190">
    <property type="entry name" value="Phosphatidylinositol (PI) phosphodiesterase"/>
    <property type="match status" value="1"/>
</dbReference>
<dbReference type="CDD" id="cd08570">
    <property type="entry name" value="GDPD_YPL206cp_fungi"/>
    <property type="match status" value="1"/>
</dbReference>
<dbReference type="InterPro" id="IPR030395">
    <property type="entry name" value="GP_PDE_dom"/>
</dbReference>
<dbReference type="GO" id="GO:0006629">
    <property type="term" value="P:lipid metabolic process"/>
    <property type="evidence" value="ECO:0007669"/>
    <property type="project" value="InterPro"/>
</dbReference>
<dbReference type="PANTHER" id="PTHR43805:SF1">
    <property type="entry name" value="GP-PDE DOMAIN-CONTAINING PROTEIN"/>
    <property type="match status" value="1"/>
</dbReference>
<evidence type="ECO:0000313" key="3">
    <source>
        <dbReference type="EMBL" id="CCX33145.1"/>
    </source>
</evidence>
<evidence type="ECO:0000259" key="2">
    <source>
        <dbReference type="PROSITE" id="PS51704"/>
    </source>
</evidence>
<dbReference type="PANTHER" id="PTHR43805">
    <property type="entry name" value="GLYCEROPHOSPHORYL DIESTER PHOSPHODIESTERASE"/>
    <property type="match status" value="1"/>
</dbReference>
<dbReference type="Pfam" id="PF03009">
    <property type="entry name" value="GDPD"/>
    <property type="match status" value="1"/>
</dbReference>
<accession>U4LTV4</accession>
<sequence>MQEKLGTDTPTDSRSPSPSPDHPLLSTASRVLTDGIVARRTQAIAHRGFKVQYPENTLIAFQKAIEAGAHAIETDLHLSKDGVVMISHDPSLKRCFGVEKRVIDCDLEELKTYRTVKEPHVEMPTLKEVCEFLVTPEASHTWMLLDIKVDNDAETLMRKIGEVVNEVMEGSESWKGRIVLGCWLEKYVPLVEKYLPGFPIVHIGFSVPLAKKFLKYPGCGFNMFWPLMQTKSGKAFLEEARNLGREVWAIKNEFIDGVCTDDPVKFLKFCNEFSKTWTEVNITSFLRLMWFQILASCFAVYFQWKHSK</sequence>
<evidence type="ECO:0000313" key="4">
    <source>
        <dbReference type="Proteomes" id="UP000018144"/>
    </source>
</evidence>
<organism evidence="3 4">
    <name type="scientific">Pyronema omphalodes (strain CBS 100304)</name>
    <name type="common">Pyronema confluens</name>
    <dbReference type="NCBI Taxonomy" id="1076935"/>
    <lineage>
        <taxon>Eukaryota</taxon>
        <taxon>Fungi</taxon>
        <taxon>Dikarya</taxon>
        <taxon>Ascomycota</taxon>
        <taxon>Pezizomycotina</taxon>
        <taxon>Pezizomycetes</taxon>
        <taxon>Pezizales</taxon>
        <taxon>Pyronemataceae</taxon>
        <taxon>Pyronema</taxon>
    </lineage>
</organism>
<dbReference type="OMA" id="PICKEYL"/>
<dbReference type="OrthoDB" id="1058301at2759"/>
<evidence type="ECO:0000256" key="1">
    <source>
        <dbReference type="SAM" id="MobiDB-lite"/>
    </source>
</evidence>
<name>U4LTV4_PYROM</name>
<keyword evidence="4" id="KW-1185">Reference proteome</keyword>
<feature type="region of interest" description="Disordered" evidence="1">
    <location>
        <begin position="1"/>
        <end position="26"/>
    </location>
</feature>
<dbReference type="STRING" id="1076935.U4LTV4"/>
<dbReference type="Proteomes" id="UP000018144">
    <property type="component" value="Unassembled WGS sequence"/>
</dbReference>
<proteinExistence type="predicted"/>
<feature type="domain" description="GP-PDE" evidence="2">
    <location>
        <begin position="41"/>
        <end position="292"/>
    </location>
</feature>
<dbReference type="eggNOG" id="KOG2258">
    <property type="taxonomic scope" value="Eukaryota"/>
</dbReference>
<gene>
    <name evidence="3" type="ORF">PCON_14185</name>
</gene>
<dbReference type="GO" id="GO:0008081">
    <property type="term" value="F:phosphoric diester hydrolase activity"/>
    <property type="evidence" value="ECO:0007669"/>
    <property type="project" value="InterPro"/>
</dbReference>
<dbReference type="EMBL" id="HF936029">
    <property type="protein sequence ID" value="CCX33145.1"/>
    <property type="molecule type" value="Genomic_DNA"/>
</dbReference>